<dbReference type="Proteomes" id="UP000002217">
    <property type="component" value="Chromosome"/>
</dbReference>
<dbReference type="STRING" id="485916.Dtox_3842"/>
<dbReference type="HOGENOM" id="CLU_2478242_0_0_9"/>
<evidence type="ECO:0000313" key="1">
    <source>
        <dbReference type="EMBL" id="ACV64546.1"/>
    </source>
</evidence>
<reference evidence="1 2" key="1">
    <citation type="journal article" date="2009" name="Stand. Genomic Sci.">
        <title>Complete genome sequence of Desulfotomaculum acetoxidans type strain (5575).</title>
        <authorList>
            <person name="Spring S."/>
            <person name="Lapidus A."/>
            <person name="Schroder M."/>
            <person name="Gleim D."/>
            <person name="Sims D."/>
            <person name="Meincke L."/>
            <person name="Glavina Del Rio T."/>
            <person name="Tice H."/>
            <person name="Copeland A."/>
            <person name="Cheng J.F."/>
            <person name="Lucas S."/>
            <person name="Chen F."/>
            <person name="Nolan M."/>
            <person name="Bruce D."/>
            <person name="Goodwin L."/>
            <person name="Pitluck S."/>
            <person name="Ivanova N."/>
            <person name="Mavromatis K."/>
            <person name="Mikhailova N."/>
            <person name="Pati A."/>
            <person name="Chen A."/>
            <person name="Palaniappan K."/>
            <person name="Land M."/>
            <person name="Hauser L."/>
            <person name="Chang Y.J."/>
            <person name="Jeffries C.D."/>
            <person name="Chain P."/>
            <person name="Saunders E."/>
            <person name="Brettin T."/>
            <person name="Detter J.C."/>
            <person name="Goker M."/>
            <person name="Bristow J."/>
            <person name="Eisen J.A."/>
            <person name="Markowitz V."/>
            <person name="Hugenholtz P."/>
            <person name="Kyrpides N.C."/>
            <person name="Klenk H.P."/>
            <person name="Han C."/>
        </authorList>
    </citation>
    <scope>NUCLEOTIDE SEQUENCE [LARGE SCALE GENOMIC DNA]</scope>
    <source>
        <strain evidence="2">ATCC 49208 / DSM 771 / VKM B-1644</strain>
    </source>
</reference>
<gene>
    <name evidence="1" type="ordered locus">Dtox_3842</name>
</gene>
<dbReference type="AlphaFoldDB" id="C8VXF0"/>
<sequence>MERGMLDIKGGIIWDAGRRILDPVFQHISNSLLLKNKIFWNALKILTYLRNSLLVPTGQTADGIINIMKGGEGLTVSDDKAYKIEDY</sequence>
<dbReference type="EMBL" id="CP001720">
    <property type="protein sequence ID" value="ACV64546.1"/>
    <property type="molecule type" value="Genomic_DNA"/>
</dbReference>
<protein>
    <submittedName>
        <fullName evidence="1">Uncharacterized protein</fullName>
    </submittedName>
</protein>
<dbReference type="KEGG" id="dae:Dtox_3842"/>
<proteinExistence type="predicted"/>
<keyword evidence="2" id="KW-1185">Reference proteome</keyword>
<accession>C8VXF0</accession>
<organism evidence="1 2">
    <name type="scientific">Desulfofarcimen acetoxidans (strain ATCC 49208 / DSM 771 / KCTC 5769 / VKM B-1644 / 5575)</name>
    <name type="common">Desulfotomaculum acetoxidans</name>
    <dbReference type="NCBI Taxonomy" id="485916"/>
    <lineage>
        <taxon>Bacteria</taxon>
        <taxon>Bacillati</taxon>
        <taxon>Bacillota</taxon>
        <taxon>Clostridia</taxon>
        <taxon>Eubacteriales</taxon>
        <taxon>Peptococcaceae</taxon>
        <taxon>Desulfofarcimen</taxon>
    </lineage>
</organism>
<name>C8VXF0_DESAS</name>
<evidence type="ECO:0000313" key="2">
    <source>
        <dbReference type="Proteomes" id="UP000002217"/>
    </source>
</evidence>